<feature type="domain" description="Pirin C-terminal" evidence="4">
    <location>
        <begin position="179"/>
        <end position="273"/>
    </location>
</feature>
<reference evidence="5 6" key="1">
    <citation type="submission" date="2020-08" db="EMBL/GenBank/DDBJ databases">
        <title>A Genomic Blueprint of the Chicken Gut Microbiome.</title>
        <authorList>
            <person name="Gilroy R."/>
            <person name="Ravi A."/>
            <person name="Getino M."/>
            <person name="Pursley I."/>
            <person name="Horton D.L."/>
            <person name="Alikhan N.-F."/>
            <person name="Baker D."/>
            <person name="Gharbi K."/>
            <person name="Hall N."/>
            <person name="Watson M."/>
            <person name="Adriaenssens E.M."/>
            <person name="Foster-Nyarko E."/>
            <person name="Jarju S."/>
            <person name="Secka A."/>
            <person name="Antonio M."/>
            <person name="Oren A."/>
            <person name="Chaudhuri R."/>
            <person name="La Ragione R.M."/>
            <person name="Hildebrand F."/>
            <person name="Pallen M.J."/>
        </authorList>
    </citation>
    <scope>NUCLEOTIDE SEQUENCE [LARGE SCALE GENOMIC DNA]</scope>
    <source>
        <strain evidence="5 6">Sa2CVA6</strain>
    </source>
</reference>
<evidence type="ECO:0000256" key="1">
    <source>
        <dbReference type="ARBA" id="ARBA00008416"/>
    </source>
</evidence>
<organism evidence="5 6">
    <name type="scientific">Comamonas avium</name>
    <dbReference type="NCBI Taxonomy" id="2762231"/>
    <lineage>
        <taxon>Bacteria</taxon>
        <taxon>Pseudomonadati</taxon>
        <taxon>Pseudomonadota</taxon>
        <taxon>Betaproteobacteria</taxon>
        <taxon>Burkholderiales</taxon>
        <taxon>Comamonadaceae</taxon>
        <taxon>Comamonas</taxon>
    </lineage>
</organism>
<dbReference type="PANTHER" id="PTHR13903">
    <property type="entry name" value="PIRIN-RELATED"/>
    <property type="match status" value="1"/>
</dbReference>
<comment type="caution">
    <text evidence="5">The sequence shown here is derived from an EMBL/GenBank/DDBJ whole genome shotgun (WGS) entry which is preliminary data.</text>
</comment>
<dbReference type="RefSeq" id="WP_191721553.1">
    <property type="nucleotide sequence ID" value="NZ_JACSQK010000001.1"/>
</dbReference>
<dbReference type="PANTHER" id="PTHR13903:SF8">
    <property type="entry name" value="PIRIN"/>
    <property type="match status" value="1"/>
</dbReference>
<dbReference type="InterPro" id="IPR011051">
    <property type="entry name" value="RmlC_Cupin_sf"/>
</dbReference>
<evidence type="ECO:0000256" key="2">
    <source>
        <dbReference type="RuleBase" id="RU003457"/>
    </source>
</evidence>
<dbReference type="Pfam" id="PF05726">
    <property type="entry name" value="Pirin_C"/>
    <property type="match status" value="1"/>
</dbReference>
<dbReference type="InterPro" id="IPR008778">
    <property type="entry name" value="Pirin_C_dom"/>
</dbReference>
<dbReference type="SUPFAM" id="SSF51182">
    <property type="entry name" value="RmlC-like cupins"/>
    <property type="match status" value="1"/>
</dbReference>
<dbReference type="EMBL" id="JACSQK010000001">
    <property type="protein sequence ID" value="MBD7959141.1"/>
    <property type="molecule type" value="Genomic_DNA"/>
</dbReference>
<keyword evidence="6" id="KW-1185">Reference proteome</keyword>
<feature type="domain" description="Pirin N-terminal" evidence="3">
    <location>
        <begin position="24"/>
        <end position="124"/>
    </location>
</feature>
<dbReference type="PIRSF" id="PIRSF006232">
    <property type="entry name" value="Pirin"/>
    <property type="match status" value="1"/>
</dbReference>
<evidence type="ECO:0000313" key="6">
    <source>
        <dbReference type="Proteomes" id="UP000634919"/>
    </source>
</evidence>
<evidence type="ECO:0000313" key="5">
    <source>
        <dbReference type="EMBL" id="MBD7959141.1"/>
    </source>
</evidence>
<dbReference type="CDD" id="cd02909">
    <property type="entry name" value="cupin_pirin_N"/>
    <property type="match status" value="1"/>
</dbReference>
<name>A0ABR8S6N1_9BURK</name>
<dbReference type="InterPro" id="IPR003829">
    <property type="entry name" value="Pirin_N_dom"/>
</dbReference>
<dbReference type="Pfam" id="PF02678">
    <property type="entry name" value="Pirin"/>
    <property type="match status" value="1"/>
</dbReference>
<evidence type="ECO:0000259" key="3">
    <source>
        <dbReference type="Pfam" id="PF02678"/>
    </source>
</evidence>
<gene>
    <name evidence="5" type="ORF">H9646_01475</name>
</gene>
<dbReference type="InterPro" id="IPR014710">
    <property type="entry name" value="RmlC-like_jellyroll"/>
</dbReference>
<dbReference type="InterPro" id="IPR012093">
    <property type="entry name" value="Pirin"/>
</dbReference>
<proteinExistence type="inferred from homology"/>
<sequence>MPEHAFPPIDRILARKGSLGEGMEISRALPTRGRRMVGAWCFLDHLGPIAFDEGQGMHVGAHPHTRLQTFTWMIEGEVMHRDSLGSEQVVRPGQVNLMTAGYGISHTEDSVAPGVRLHAAQLWIALPRAVADQPPAFSHYADVPQWQEQGCQWSLMAGSYRAYTAPTDLHSPMLGLEVLSAQGADFVLEMRPDFEYGLFALTGGFALEGETYGVDELAYIAPGRVFLNVQVPAGTRLLVIGGTPFTDPITMWWNFVGADMASIRTYRAAWEAGDARFGSVPGGEHRRLSAPALP</sequence>
<protein>
    <submittedName>
        <fullName evidence="5">Pirin family protein</fullName>
    </submittedName>
</protein>
<accession>A0ABR8S6N1</accession>
<comment type="similarity">
    <text evidence="1 2">Belongs to the pirin family.</text>
</comment>
<dbReference type="Gene3D" id="2.60.120.10">
    <property type="entry name" value="Jelly Rolls"/>
    <property type="match status" value="1"/>
</dbReference>
<evidence type="ECO:0000259" key="4">
    <source>
        <dbReference type="Pfam" id="PF05726"/>
    </source>
</evidence>
<dbReference type="Proteomes" id="UP000634919">
    <property type="component" value="Unassembled WGS sequence"/>
</dbReference>